<dbReference type="RefSeq" id="WP_120979498.1">
    <property type="nucleotide sequence ID" value="NZ_RBZM01000011.1"/>
</dbReference>
<dbReference type="Pfam" id="PF00210">
    <property type="entry name" value="Ferritin"/>
    <property type="match status" value="1"/>
</dbReference>
<comment type="similarity">
    <text evidence="1 2">Belongs to the Dps family.</text>
</comment>
<dbReference type="GO" id="GO:0008199">
    <property type="term" value="F:ferric iron binding"/>
    <property type="evidence" value="ECO:0007669"/>
    <property type="project" value="InterPro"/>
</dbReference>
<evidence type="ECO:0000256" key="1">
    <source>
        <dbReference type="ARBA" id="ARBA00009497"/>
    </source>
</evidence>
<dbReference type="PANTHER" id="PTHR42932">
    <property type="entry name" value="GENERAL STRESS PROTEIN 20U"/>
    <property type="match status" value="1"/>
</dbReference>
<feature type="domain" description="Ferritin/DPS" evidence="3">
    <location>
        <begin position="7"/>
        <end position="144"/>
    </location>
</feature>
<accession>A0A494XCF1</accession>
<dbReference type="InterPro" id="IPR023188">
    <property type="entry name" value="DPS_DNA-bd_CS"/>
</dbReference>
<dbReference type="GO" id="GO:0016722">
    <property type="term" value="F:oxidoreductase activity, acting on metal ions"/>
    <property type="evidence" value="ECO:0007669"/>
    <property type="project" value="InterPro"/>
</dbReference>
<evidence type="ECO:0000313" key="4">
    <source>
        <dbReference type="EMBL" id="RKP47301.1"/>
    </source>
</evidence>
<evidence type="ECO:0000259" key="3">
    <source>
        <dbReference type="Pfam" id="PF00210"/>
    </source>
</evidence>
<dbReference type="PIRSF" id="PIRSF005900">
    <property type="entry name" value="Dps"/>
    <property type="match status" value="1"/>
</dbReference>
<reference evidence="4 5" key="1">
    <citation type="submission" date="2018-10" db="EMBL/GenBank/DDBJ databases">
        <title>Cohnella sp. M2MS4P-1, whole genome shotgun sequence.</title>
        <authorList>
            <person name="Tuo L."/>
        </authorList>
    </citation>
    <scope>NUCLEOTIDE SEQUENCE [LARGE SCALE GENOMIC DNA]</scope>
    <source>
        <strain evidence="4 5">M2MS4P-1</strain>
    </source>
</reference>
<sequence>MTKKLNDSLNVQLANWSVLYFKLHHFHWYVKGPHFPVLHVKFEELYELAALKLDELAERILAIEGQPLSTMKEFLSAATIVEADKAKSENDMLSATIEDLASLAGGLKSAADLADEEGDAATADVLTGQIEELQKQLWMLKSTLA</sequence>
<dbReference type="Proteomes" id="UP000282076">
    <property type="component" value="Unassembled WGS sequence"/>
</dbReference>
<evidence type="ECO:0000256" key="2">
    <source>
        <dbReference type="RuleBase" id="RU003875"/>
    </source>
</evidence>
<proteinExistence type="inferred from homology"/>
<dbReference type="Gene3D" id="1.20.1260.10">
    <property type="match status" value="1"/>
</dbReference>
<dbReference type="EMBL" id="RBZM01000011">
    <property type="protein sequence ID" value="RKP47301.1"/>
    <property type="molecule type" value="Genomic_DNA"/>
</dbReference>
<dbReference type="InterPro" id="IPR009078">
    <property type="entry name" value="Ferritin-like_SF"/>
</dbReference>
<comment type="caution">
    <text evidence="4">The sequence shown here is derived from an EMBL/GenBank/DDBJ whole genome shotgun (WGS) entry which is preliminary data.</text>
</comment>
<protein>
    <submittedName>
        <fullName evidence="4">DNA starvation/stationary phase protection protein</fullName>
    </submittedName>
</protein>
<dbReference type="SUPFAM" id="SSF47240">
    <property type="entry name" value="Ferritin-like"/>
    <property type="match status" value="1"/>
</dbReference>
<evidence type="ECO:0000313" key="5">
    <source>
        <dbReference type="Proteomes" id="UP000282076"/>
    </source>
</evidence>
<dbReference type="AlphaFoldDB" id="A0A494XCF1"/>
<gene>
    <name evidence="4" type="ORF">D7Z26_23660</name>
</gene>
<dbReference type="PRINTS" id="PR01346">
    <property type="entry name" value="HELNAPAPROT"/>
</dbReference>
<keyword evidence="5" id="KW-1185">Reference proteome</keyword>
<dbReference type="InterPro" id="IPR008331">
    <property type="entry name" value="Ferritin_DPS_dom"/>
</dbReference>
<dbReference type="InterPro" id="IPR012347">
    <property type="entry name" value="Ferritin-like"/>
</dbReference>
<organism evidence="4 5">
    <name type="scientific">Cohnella endophytica</name>
    <dbReference type="NCBI Taxonomy" id="2419778"/>
    <lineage>
        <taxon>Bacteria</taxon>
        <taxon>Bacillati</taxon>
        <taxon>Bacillota</taxon>
        <taxon>Bacilli</taxon>
        <taxon>Bacillales</taxon>
        <taxon>Paenibacillaceae</taxon>
        <taxon>Cohnella</taxon>
    </lineage>
</organism>
<dbReference type="CDD" id="cd01043">
    <property type="entry name" value="DPS"/>
    <property type="match status" value="1"/>
</dbReference>
<dbReference type="OrthoDB" id="9797023at2"/>
<dbReference type="PROSITE" id="PS00818">
    <property type="entry name" value="DPS_1"/>
    <property type="match status" value="1"/>
</dbReference>
<dbReference type="PANTHER" id="PTHR42932:SF1">
    <property type="entry name" value="GENERAL STRESS PROTEIN 20U"/>
    <property type="match status" value="1"/>
</dbReference>
<dbReference type="InterPro" id="IPR002177">
    <property type="entry name" value="DPS_DNA-bd"/>
</dbReference>
<name>A0A494XCF1_9BACL</name>